<dbReference type="Gene3D" id="3.90.550.10">
    <property type="entry name" value="Spore Coat Polysaccharide Biosynthesis Protein SpsA, Chain A"/>
    <property type="match status" value="1"/>
</dbReference>
<sequence length="263" mass="30566">MITAIVLAKNEEKNIERCLKSLKWCDETIVIDDFSSDRTLEIAKKFNATIYQRILENDFSSQRNFGLSRAKGDWVLFVDADEVVESSLKDEISSKILASPFEGFCIKRKDFMWGKELKFGETASLKFVRLARRDAGKWIGIVHEEWKIRGKVGEFDGFIEHYPHQILGEFIKEIDYYSTWHAKSKFDKGERSSLVKILVMPKAKFFQNWIIRGGFRDGTEGFLVSILMSFHSFLAWSKLWLLERKVSRGLRQVPLTHDTCSAF</sequence>
<dbReference type="AlphaFoldDB" id="A0A1G1VDP5"/>
<gene>
    <name evidence="2" type="ORF">A3A77_04180</name>
</gene>
<evidence type="ECO:0000313" key="3">
    <source>
        <dbReference type="Proteomes" id="UP000178659"/>
    </source>
</evidence>
<reference evidence="2 3" key="1">
    <citation type="journal article" date="2016" name="Nat. Commun.">
        <title>Thousands of microbial genomes shed light on interconnected biogeochemical processes in an aquifer system.</title>
        <authorList>
            <person name="Anantharaman K."/>
            <person name="Brown C.T."/>
            <person name="Hug L.A."/>
            <person name="Sharon I."/>
            <person name="Castelle C.J."/>
            <person name="Probst A.J."/>
            <person name="Thomas B.C."/>
            <person name="Singh A."/>
            <person name="Wilkins M.J."/>
            <person name="Karaoz U."/>
            <person name="Brodie E.L."/>
            <person name="Williams K.H."/>
            <person name="Hubbard S.S."/>
            <person name="Banfield J.F."/>
        </authorList>
    </citation>
    <scope>NUCLEOTIDE SEQUENCE [LARGE SCALE GENOMIC DNA]</scope>
</reference>
<dbReference type="InterPro" id="IPR001173">
    <property type="entry name" value="Glyco_trans_2-like"/>
</dbReference>
<dbReference type="CDD" id="cd02511">
    <property type="entry name" value="Beta4Glucosyltransferase"/>
    <property type="match status" value="1"/>
</dbReference>
<comment type="caution">
    <text evidence="2">The sequence shown here is derived from an EMBL/GenBank/DDBJ whole genome shotgun (WGS) entry which is preliminary data.</text>
</comment>
<dbReference type="PANTHER" id="PTHR43630:SF2">
    <property type="entry name" value="GLYCOSYLTRANSFERASE"/>
    <property type="match status" value="1"/>
</dbReference>
<dbReference type="InterPro" id="IPR029044">
    <property type="entry name" value="Nucleotide-diphossugar_trans"/>
</dbReference>
<organism evidence="2 3">
    <name type="scientific">Candidatus Blackburnbacteria bacterium RIFCSPLOWO2_01_FULL_40_20</name>
    <dbReference type="NCBI Taxonomy" id="1797519"/>
    <lineage>
        <taxon>Bacteria</taxon>
        <taxon>Candidatus Blackburniibacteriota</taxon>
    </lineage>
</organism>
<proteinExistence type="predicted"/>
<dbReference type="PANTHER" id="PTHR43630">
    <property type="entry name" value="POLY-BETA-1,6-N-ACETYL-D-GLUCOSAMINE SYNTHASE"/>
    <property type="match status" value="1"/>
</dbReference>
<dbReference type="Pfam" id="PF00535">
    <property type="entry name" value="Glycos_transf_2"/>
    <property type="match status" value="1"/>
</dbReference>
<evidence type="ECO:0000313" key="2">
    <source>
        <dbReference type="EMBL" id="OGY13558.1"/>
    </source>
</evidence>
<dbReference type="Proteomes" id="UP000178659">
    <property type="component" value="Unassembled WGS sequence"/>
</dbReference>
<name>A0A1G1VDP5_9BACT</name>
<accession>A0A1G1VDP5</accession>
<feature type="domain" description="Glycosyltransferase 2-like" evidence="1">
    <location>
        <begin position="4"/>
        <end position="112"/>
    </location>
</feature>
<dbReference type="EMBL" id="MHCC01000013">
    <property type="protein sequence ID" value="OGY13558.1"/>
    <property type="molecule type" value="Genomic_DNA"/>
</dbReference>
<protein>
    <recommendedName>
        <fullName evidence="1">Glycosyltransferase 2-like domain-containing protein</fullName>
    </recommendedName>
</protein>
<evidence type="ECO:0000259" key="1">
    <source>
        <dbReference type="Pfam" id="PF00535"/>
    </source>
</evidence>
<dbReference type="SUPFAM" id="SSF53448">
    <property type="entry name" value="Nucleotide-diphospho-sugar transferases"/>
    <property type="match status" value="1"/>
</dbReference>